<dbReference type="PANTHER" id="PTHR21228">
    <property type="entry name" value="FAST LEU-RICH DOMAIN-CONTAINING"/>
    <property type="match status" value="1"/>
</dbReference>
<evidence type="ECO:0000259" key="2">
    <source>
        <dbReference type="PROSITE" id="PS51286"/>
    </source>
</evidence>
<keyword evidence="4" id="KW-1185">Reference proteome</keyword>
<dbReference type="OrthoDB" id="553006at2759"/>
<reference evidence="3 4" key="1">
    <citation type="submission" date="2011-10" db="EMBL/GenBank/DDBJ databases">
        <authorList>
            <person name="Genoscope - CEA"/>
        </authorList>
    </citation>
    <scope>NUCLEOTIDE SEQUENCE [LARGE SCALE GENOMIC DNA]</scope>
    <source>
        <strain evidence="3 4">RCC 1105</strain>
    </source>
</reference>
<dbReference type="InterPro" id="IPR013584">
    <property type="entry name" value="RAP"/>
</dbReference>
<evidence type="ECO:0000313" key="4">
    <source>
        <dbReference type="Proteomes" id="UP000198341"/>
    </source>
</evidence>
<name>K8E967_9CHLO</name>
<feature type="region of interest" description="Disordered" evidence="1">
    <location>
        <begin position="1"/>
        <end position="70"/>
    </location>
</feature>
<accession>K8E967</accession>
<dbReference type="Pfam" id="PF08373">
    <property type="entry name" value="RAP"/>
    <property type="match status" value="1"/>
</dbReference>
<evidence type="ECO:0000313" key="3">
    <source>
        <dbReference type="EMBL" id="CCO14232.1"/>
    </source>
</evidence>
<organism evidence="3 4">
    <name type="scientific">Bathycoccus prasinos</name>
    <dbReference type="NCBI Taxonomy" id="41875"/>
    <lineage>
        <taxon>Eukaryota</taxon>
        <taxon>Viridiplantae</taxon>
        <taxon>Chlorophyta</taxon>
        <taxon>Mamiellophyceae</taxon>
        <taxon>Mamiellales</taxon>
        <taxon>Bathycoccaceae</taxon>
        <taxon>Bathycoccus</taxon>
    </lineage>
</organism>
<dbReference type="PROSITE" id="PS51286">
    <property type="entry name" value="RAP"/>
    <property type="match status" value="1"/>
</dbReference>
<feature type="region of interest" description="Disordered" evidence="1">
    <location>
        <begin position="557"/>
        <end position="590"/>
    </location>
</feature>
<feature type="region of interest" description="Disordered" evidence="1">
    <location>
        <begin position="97"/>
        <end position="123"/>
    </location>
</feature>
<dbReference type="PANTHER" id="PTHR21228:SF40">
    <property type="entry name" value="LD45607P"/>
    <property type="match status" value="1"/>
</dbReference>
<dbReference type="RefSeq" id="XP_007515353.1">
    <property type="nucleotide sequence ID" value="XM_007515291.1"/>
</dbReference>
<dbReference type="eggNOG" id="ENOG502QUHX">
    <property type="taxonomic scope" value="Eukaryota"/>
</dbReference>
<gene>
    <name evidence="3" type="ORF">Bathy01g04920</name>
</gene>
<dbReference type="InterPro" id="IPR050870">
    <property type="entry name" value="FAST_kinase"/>
</dbReference>
<dbReference type="EMBL" id="FO082278">
    <property type="protein sequence ID" value="CCO14232.1"/>
    <property type="molecule type" value="Genomic_DNA"/>
</dbReference>
<dbReference type="GO" id="GO:0000963">
    <property type="term" value="P:mitochondrial RNA processing"/>
    <property type="evidence" value="ECO:0007669"/>
    <property type="project" value="TreeGrafter"/>
</dbReference>
<sequence length="590" mass="65475">MSTPSTVRRTKNAYTFRVTATGGDGDEKPDPNEWMQNARKDTERRAMQFRKAREVSSGAKEKREPRRYSRAGRDLDKIRTAISRGWVLDEETGEYVKPESSIGDFEASSSEENGVATDAPGIWEPDMVSSKEWKDQWTMTYDEWKVIQAEAKNAIFPQDCLKVFENGGLRRVSPNIAGKMLQILGNKVQSVKMDRFERAGIRRDPRFAHLVGLTVAAARQNSEEFKTSAVCQAIWGLAVVSGEAANAAEMEVLSNRAARSVVEMKPKDVTNVAWALASCRHANEGLFSAINEYAEQGGLKGFDSFKITTLCWATAHLQMDGDGIIKGVAKWASNAPGSNEGEDGTQQTVNKLKGAQLCTLSWSLVNLRNDVGLNSDILKTVWSHVCSQEGIKKFMEDDSIRGRDLNQLYQTAMAISSSDTNKNATLPDALMEKCSNAWAEQRRPPVISWFQRDVAAILSYMGEKYEEEAIVAGYRVDVLLESIGVVLEVDGPSHFARNVKDHALGQTNLKRNLLKAAGYKIFPIAVTEWDLLFNVEDKSDYVRAGLDALANGEDIPDIVPSEDFSSAQRDSKNEGDRGGSAWNRRQMSTM</sequence>
<protein>
    <recommendedName>
        <fullName evidence="2">RAP domain-containing protein</fullName>
    </recommendedName>
</protein>
<dbReference type="Proteomes" id="UP000198341">
    <property type="component" value="Chromosome 1"/>
</dbReference>
<evidence type="ECO:0000256" key="1">
    <source>
        <dbReference type="SAM" id="MobiDB-lite"/>
    </source>
</evidence>
<feature type="domain" description="RAP" evidence="2">
    <location>
        <begin position="485"/>
        <end position="544"/>
    </location>
</feature>
<dbReference type="GO" id="GO:0035770">
    <property type="term" value="C:ribonucleoprotein granule"/>
    <property type="evidence" value="ECO:0007669"/>
    <property type="project" value="TreeGrafter"/>
</dbReference>
<dbReference type="GO" id="GO:0044528">
    <property type="term" value="P:regulation of mitochondrial mRNA stability"/>
    <property type="evidence" value="ECO:0007669"/>
    <property type="project" value="TreeGrafter"/>
</dbReference>
<dbReference type="SMART" id="SM00952">
    <property type="entry name" value="RAP"/>
    <property type="match status" value="1"/>
</dbReference>
<proteinExistence type="predicted"/>
<dbReference type="GO" id="GO:0005759">
    <property type="term" value="C:mitochondrial matrix"/>
    <property type="evidence" value="ECO:0007669"/>
    <property type="project" value="TreeGrafter"/>
</dbReference>
<dbReference type="GeneID" id="19018227"/>
<dbReference type="KEGG" id="bpg:Bathy01g04920"/>
<dbReference type="GO" id="GO:0003723">
    <property type="term" value="F:RNA binding"/>
    <property type="evidence" value="ECO:0007669"/>
    <property type="project" value="TreeGrafter"/>
</dbReference>
<dbReference type="Gene3D" id="3.40.960.10">
    <property type="entry name" value="VSR Endonuclease"/>
    <property type="match status" value="1"/>
</dbReference>
<dbReference type="AlphaFoldDB" id="K8E967"/>
<feature type="compositionally biased region" description="Basic and acidic residues" evidence="1">
    <location>
        <begin position="38"/>
        <end position="70"/>
    </location>
</feature>